<proteinExistence type="predicted"/>
<gene>
    <name evidence="2" type="ORF">IAC10_07845</name>
</gene>
<accession>A0A9D1EZE6</accession>
<dbReference type="InterPro" id="IPR050135">
    <property type="entry name" value="dGTPase-like"/>
</dbReference>
<dbReference type="PANTHER" id="PTHR11373">
    <property type="entry name" value="DEOXYNUCLEOSIDE TRIPHOSPHATE TRIPHOSPHOHYDROLASE"/>
    <property type="match status" value="1"/>
</dbReference>
<dbReference type="CDD" id="cd00077">
    <property type="entry name" value="HDc"/>
    <property type="match status" value="1"/>
</dbReference>
<reference evidence="2" key="1">
    <citation type="submission" date="2020-10" db="EMBL/GenBank/DDBJ databases">
        <authorList>
            <person name="Gilroy R."/>
        </authorList>
    </citation>
    <scope>NUCLEOTIDE SEQUENCE</scope>
    <source>
        <strain evidence="2">6276</strain>
    </source>
</reference>
<dbReference type="Proteomes" id="UP000823928">
    <property type="component" value="Unassembled WGS sequence"/>
</dbReference>
<dbReference type="InterPro" id="IPR006674">
    <property type="entry name" value="HD_domain"/>
</dbReference>
<organism evidence="2 3">
    <name type="scientific">Candidatus Scatousia excrementigallinarum</name>
    <dbReference type="NCBI Taxonomy" id="2840935"/>
    <lineage>
        <taxon>Bacteria</taxon>
        <taxon>Candidatus Scatousia</taxon>
    </lineage>
</organism>
<protein>
    <submittedName>
        <fullName evidence="2">HD domain-containing protein</fullName>
    </submittedName>
</protein>
<dbReference type="PANTHER" id="PTHR11373:SF4">
    <property type="entry name" value="DEOXYNUCLEOSIDE TRIPHOSPHATE TRIPHOSPHOHYDROLASE SAMHD1"/>
    <property type="match status" value="1"/>
</dbReference>
<dbReference type="Pfam" id="PF01966">
    <property type="entry name" value="HD"/>
    <property type="match status" value="1"/>
</dbReference>
<name>A0A9D1EZE6_9BACT</name>
<dbReference type="Gene3D" id="1.10.3210.10">
    <property type="entry name" value="Hypothetical protein af1432"/>
    <property type="match status" value="1"/>
</dbReference>
<dbReference type="AlphaFoldDB" id="A0A9D1EZE6"/>
<dbReference type="EMBL" id="DVIU01000155">
    <property type="protein sequence ID" value="HIS36526.1"/>
    <property type="molecule type" value="Genomic_DNA"/>
</dbReference>
<reference evidence="2" key="2">
    <citation type="journal article" date="2021" name="PeerJ">
        <title>Extensive microbial diversity within the chicken gut microbiome revealed by metagenomics and culture.</title>
        <authorList>
            <person name="Gilroy R."/>
            <person name="Ravi A."/>
            <person name="Getino M."/>
            <person name="Pursley I."/>
            <person name="Horton D.L."/>
            <person name="Alikhan N.F."/>
            <person name="Baker D."/>
            <person name="Gharbi K."/>
            <person name="Hall N."/>
            <person name="Watson M."/>
            <person name="Adriaenssens E.M."/>
            <person name="Foster-Nyarko E."/>
            <person name="Jarju S."/>
            <person name="Secka A."/>
            <person name="Antonio M."/>
            <person name="Oren A."/>
            <person name="Chaudhuri R.R."/>
            <person name="La Ragione R."/>
            <person name="Hildebrand F."/>
            <person name="Pallen M.J."/>
        </authorList>
    </citation>
    <scope>NUCLEOTIDE SEQUENCE</scope>
    <source>
        <strain evidence="2">6276</strain>
    </source>
</reference>
<comment type="caution">
    <text evidence="2">The sequence shown here is derived from an EMBL/GenBank/DDBJ whole genome shotgun (WGS) entry which is preliminary data.</text>
</comment>
<dbReference type="SUPFAM" id="SSF109604">
    <property type="entry name" value="HD-domain/PDEase-like"/>
    <property type="match status" value="1"/>
</dbReference>
<dbReference type="GO" id="GO:0006203">
    <property type="term" value="P:dGTP catabolic process"/>
    <property type="evidence" value="ECO:0007669"/>
    <property type="project" value="TreeGrafter"/>
</dbReference>
<feature type="domain" description="HD" evidence="1">
    <location>
        <begin position="96"/>
        <end position="164"/>
    </location>
</feature>
<dbReference type="GO" id="GO:0008832">
    <property type="term" value="F:dGTPase activity"/>
    <property type="evidence" value="ECO:0007669"/>
    <property type="project" value="TreeGrafter"/>
</dbReference>
<evidence type="ECO:0000313" key="2">
    <source>
        <dbReference type="EMBL" id="HIS36526.1"/>
    </source>
</evidence>
<evidence type="ECO:0000259" key="1">
    <source>
        <dbReference type="Pfam" id="PF01966"/>
    </source>
</evidence>
<sequence>MNASAKDLERFFCEIGVRIKELYKDKEFDSDKIARVIPKGSLIKQKSDLILKEDDESINKEIKSLYNHVLPKIGEGLIPHNIPERFWLIYLLVAQAVRIAALLHDIGHPPFSHVVERALDRVYRETNEDSVNKNKWKIFSKNIGELANNHEQLHEAMGERIADDIMKQLITNNFSGNYDTHSQDSLFEQLLRLCVCHILKEKNEFKLLHRIIDSTLDGDRLDYVMRDYRNSGINIGDLEYKRIINEMKLAYVETEKESSFHFVVPVKAINTVENFLRKRFGLYKDVINHHRVIKTDTLLEDIVYRLSRKYLESSDVPHEQNGNEVAIPYDISGLWVSLDGTTSEERISLLTQWNDSWLMVVLRATYYNNYFFENEVDDHVLAQELTELLRNEKQYYSLIKRREDVTIIGNKIKEVLDGQRDLINRIKELNNQTKQEQPVNGEIEIPANSPKVFLELFNTNPSKMISFFYRNISAFIYDEDNFVKDVYNICRDVCKDGFIDVKPVFKKLKDGISSGTKCIYFYSDNSFYTLSELSDIQQVLQIESDSVPLFYLYVVPKNEGDIKQKKIEVLEKIGNELGNKIVATLNNTLEVLK</sequence>
<dbReference type="InterPro" id="IPR003607">
    <property type="entry name" value="HD/PDEase_dom"/>
</dbReference>
<evidence type="ECO:0000313" key="3">
    <source>
        <dbReference type="Proteomes" id="UP000823928"/>
    </source>
</evidence>